<proteinExistence type="predicted"/>
<dbReference type="Gene3D" id="2.60.120.10">
    <property type="entry name" value="Jelly Rolls"/>
    <property type="match status" value="1"/>
</dbReference>
<dbReference type="RefSeq" id="WP_156269673.1">
    <property type="nucleotide sequence ID" value="NZ_WOGU01000009.1"/>
</dbReference>
<comment type="caution">
    <text evidence="1">The sequence shown here is derived from an EMBL/GenBank/DDBJ whole genome shotgun (WGS) entry which is preliminary data.</text>
</comment>
<protein>
    <submittedName>
        <fullName evidence="1">Cytoplasmic protein</fullName>
    </submittedName>
</protein>
<gene>
    <name evidence="1" type="ORF">GMA12_11610</name>
</gene>
<sequence length="97" mass="11165">MEQDPTTTDPQLYRVVFENERVRVLEYRDHPGDKTHEHHHGDSVMVTLSAFQREITVDSTVHPVELAAHHVQWVPAQNHVGHNVGTTETHVLFVELK</sequence>
<keyword evidence="2" id="KW-1185">Reference proteome</keyword>
<name>A0A6N8GLK6_9MICC</name>
<evidence type="ECO:0000313" key="2">
    <source>
        <dbReference type="Proteomes" id="UP000436989"/>
    </source>
</evidence>
<dbReference type="InterPro" id="IPR014710">
    <property type="entry name" value="RmlC-like_jellyroll"/>
</dbReference>
<accession>A0A6N8GLK6</accession>
<evidence type="ECO:0000313" key="1">
    <source>
        <dbReference type="EMBL" id="MUN63778.1"/>
    </source>
</evidence>
<reference evidence="1 2" key="1">
    <citation type="submission" date="2019-12" db="EMBL/GenBank/DDBJ databases">
        <authorList>
            <person name="Shi Y."/>
        </authorList>
    </citation>
    <scope>NUCLEOTIDE SEQUENCE [LARGE SCALE GENOMIC DNA]</scope>
    <source>
        <strain evidence="1 2">JCM 17929</strain>
    </source>
</reference>
<dbReference type="Proteomes" id="UP000436989">
    <property type="component" value="Unassembled WGS sequence"/>
</dbReference>
<dbReference type="EMBL" id="WOGU01000009">
    <property type="protein sequence ID" value="MUN63778.1"/>
    <property type="molecule type" value="Genomic_DNA"/>
</dbReference>
<dbReference type="AlphaFoldDB" id="A0A6N8GLK6"/>
<organism evidence="1 2">
    <name type="scientific">Kocuria sediminis</name>
    <dbReference type="NCBI Taxonomy" id="1038857"/>
    <lineage>
        <taxon>Bacteria</taxon>
        <taxon>Bacillati</taxon>
        <taxon>Actinomycetota</taxon>
        <taxon>Actinomycetes</taxon>
        <taxon>Micrococcales</taxon>
        <taxon>Micrococcaceae</taxon>
        <taxon>Kocuria</taxon>
    </lineage>
</organism>